<feature type="chain" id="PRO_5038025827" description="Lipoprotein" evidence="2">
    <location>
        <begin position="32"/>
        <end position="203"/>
    </location>
</feature>
<dbReference type="Pfam" id="PF03640">
    <property type="entry name" value="Lipoprotein_15"/>
    <property type="match status" value="2"/>
</dbReference>
<organism evidence="3 4">
    <name type="scientific">Streptomyces triculaminicus</name>
    <dbReference type="NCBI Taxonomy" id="2816232"/>
    <lineage>
        <taxon>Bacteria</taxon>
        <taxon>Bacillati</taxon>
        <taxon>Actinomycetota</taxon>
        <taxon>Actinomycetes</taxon>
        <taxon>Kitasatosporales</taxon>
        <taxon>Streptomycetaceae</taxon>
        <taxon>Streptomyces</taxon>
    </lineage>
</organism>
<gene>
    <name evidence="3" type="ORF">J1792_02160</name>
</gene>
<comment type="caution">
    <text evidence="3">The sequence shown here is derived from an EMBL/GenBank/DDBJ whole genome shotgun (WGS) entry which is preliminary data.</text>
</comment>
<evidence type="ECO:0000313" key="4">
    <source>
        <dbReference type="Proteomes" id="UP000664781"/>
    </source>
</evidence>
<feature type="region of interest" description="Disordered" evidence="1">
    <location>
        <begin position="156"/>
        <end position="203"/>
    </location>
</feature>
<dbReference type="InterPro" id="IPR005297">
    <property type="entry name" value="Lipoprotein_repeat"/>
</dbReference>
<evidence type="ECO:0000256" key="1">
    <source>
        <dbReference type="SAM" id="MobiDB-lite"/>
    </source>
</evidence>
<evidence type="ECO:0000256" key="2">
    <source>
        <dbReference type="SAM" id="SignalP"/>
    </source>
</evidence>
<dbReference type="AlphaFoldDB" id="A0A939FJB8"/>
<evidence type="ECO:0000313" key="3">
    <source>
        <dbReference type="EMBL" id="MBO0651648.1"/>
    </source>
</evidence>
<dbReference type="EMBL" id="JAFMOF010000001">
    <property type="protein sequence ID" value="MBO0651648.1"/>
    <property type="molecule type" value="Genomic_DNA"/>
</dbReference>
<sequence length="203" mass="20259">MTAHARRTARIGLFAVGGAVALALTATGCGAGDSSYGGSDKSTPGPQQEQPKEQPQQPDAGAAGLTTAQDPKLGTVVTDTKGFTLYRFDKDTAKPSASHCEGDCAAAWPPVTAADQVSLKGVDKSLVATVTRADGSKQLTLGGWPLYRFAKDAKPGDTKGQGVGGTWFAAGPQGKKAQAPAKAPAGDSGSTGGTSGGTGGYGY</sequence>
<reference evidence="3" key="1">
    <citation type="submission" date="2021-03" db="EMBL/GenBank/DDBJ databases">
        <title>Streptomyces strains.</title>
        <authorList>
            <person name="Lund M.B."/>
            <person name="Toerring T."/>
        </authorList>
    </citation>
    <scope>NUCLEOTIDE SEQUENCE</scope>
    <source>
        <strain evidence="3">JCM 4242</strain>
    </source>
</reference>
<feature type="compositionally biased region" description="Gly residues" evidence="1">
    <location>
        <begin position="189"/>
        <end position="203"/>
    </location>
</feature>
<accession>A0A939FJB8</accession>
<name>A0A939FJB8_9ACTN</name>
<dbReference type="PANTHER" id="PTHR39335:SF1">
    <property type="entry name" value="BLL4220 PROTEIN"/>
    <property type="match status" value="1"/>
</dbReference>
<protein>
    <recommendedName>
        <fullName evidence="5">Lipoprotein</fullName>
    </recommendedName>
</protein>
<proteinExistence type="predicted"/>
<dbReference type="PANTHER" id="PTHR39335">
    <property type="entry name" value="BLL4220 PROTEIN"/>
    <property type="match status" value="1"/>
</dbReference>
<dbReference type="RefSeq" id="WP_086567854.1">
    <property type="nucleotide sequence ID" value="NZ_JAFMOF010000001.1"/>
</dbReference>
<dbReference type="PROSITE" id="PS51257">
    <property type="entry name" value="PROKAR_LIPOPROTEIN"/>
    <property type="match status" value="1"/>
</dbReference>
<feature type="signal peptide" evidence="2">
    <location>
        <begin position="1"/>
        <end position="31"/>
    </location>
</feature>
<feature type="compositionally biased region" description="Low complexity" evidence="1">
    <location>
        <begin position="44"/>
        <end position="58"/>
    </location>
</feature>
<keyword evidence="4" id="KW-1185">Reference proteome</keyword>
<evidence type="ECO:0008006" key="5">
    <source>
        <dbReference type="Google" id="ProtNLM"/>
    </source>
</evidence>
<feature type="compositionally biased region" description="Low complexity" evidence="1">
    <location>
        <begin position="169"/>
        <end position="188"/>
    </location>
</feature>
<feature type="region of interest" description="Disordered" evidence="1">
    <location>
        <begin position="32"/>
        <end position="71"/>
    </location>
</feature>
<keyword evidence="2" id="KW-0732">Signal</keyword>
<dbReference type="GO" id="GO:0043448">
    <property type="term" value="P:alkane catabolic process"/>
    <property type="evidence" value="ECO:0007669"/>
    <property type="project" value="TreeGrafter"/>
</dbReference>
<dbReference type="Proteomes" id="UP000664781">
    <property type="component" value="Unassembled WGS sequence"/>
</dbReference>